<dbReference type="InterPro" id="IPR036890">
    <property type="entry name" value="HATPase_C_sf"/>
</dbReference>
<dbReference type="PANTHER" id="PTHR24421">
    <property type="entry name" value="NITRATE/NITRITE SENSOR PROTEIN NARX-RELATED"/>
    <property type="match status" value="1"/>
</dbReference>
<feature type="domain" description="PAS" evidence="11">
    <location>
        <begin position="19"/>
        <end position="83"/>
    </location>
</feature>
<evidence type="ECO:0000256" key="9">
    <source>
        <dbReference type="SAM" id="Coils"/>
    </source>
</evidence>
<keyword evidence="3" id="KW-0597">Phosphoprotein</keyword>
<evidence type="ECO:0000256" key="2">
    <source>
        <dbReference type="ARBA" id="ARBA00012438"/>
    </source>
</evidence>
<evidence type="ECO:0000313" key="14">
    <source>
        <dbReference type="Proteomes" id="UP001589773"/>
    </source>
</evidence>
<feature type="domain" description="Histidine kinase" evidence="10">
    <location>
        <begin position="278"/>
        <end position="373"/>
    </location>
</feature>
<evidence type="ECO:0000256" key="6">
    <source>
        <dbReference type="ARBA" id="ARBA00022777"/>
    </source>
</evidence>
<name>A0ABV6FIE4_9BURK</name>
<dbReference type="InterPro" id="IPR005467">
    <property type="entry name" value="His_kinase_dom"/>
</dbReference>
<dbReference type="Pfam" id="PF13426">
    <property type="entry name" value="PAS_9"/>
    <property type="match status" value="1"/>
</dbReference>
<reference evidence="13 14" key="1">
    <citation type="submission" date="2024-09" db="EMBL/GenBank/DDBJ databases">
        <authorList>
            <person name="Sun Q."/>
            <person name="Mori K."/>
        </authorList>
    </citation>
    <scope>NUCLEOTIDE SEQUENCE [LARGE SCALE GENOMIC DNA]</scope>
    <source>
        <strain evidence="13 14">CCM 7792</strain>
    </source>
</reference>
<evidence type="ECO:0000256" key="5">
    <source>
        <dbReference type="ARBA" id="ARBA00022741"/>
    </source>
</evidence>
<dbReference type="SMART" id="SM00387">
    <property type="entry name" value="HATPase_c"/>
    <property type="match status" value="1"/>
</dbReference>
<evidence type="ECO:0000256" key="1">
    <source>
        <dbReference type="ARBA" id="ARBA00000085"/>
    </source>
</evidence>
<feature type="domain" description="PAC" evidence="12">
    <location>
        <begin position="84"/>
        <end position="138"/>
    </location>
</feature>
<dbReference type="EMBL" id="JBHLWP010000013">
    <property type="protein sequence ID" value="MFC0253308.1"/>
    <property type="molecule type" value="Genomic_DNA"/>
</dbReference>
<dbReference type="InterPro" id="IPR011712">
    <property type="entry name" value="Sig_transdc_His_kin_sub3_dim/P"/>
</dbReference>
<keyword evidence="8" id="KW-0902">Two-component regulatory system</keyword>
<dbReference type="Pfam" id="PF02518">
    <property type="entry name" value="HATPase_c"/>
    <property type="match status" value="1"/>
</dbReference>
<dbReference type="CDD" id="cd16917">
    <property type="entry name" value="HATPase_UhpB-NarQ-NarX-like"/>
    <property type="match status" value="1"/>
</dbReference>
<dbReference type="SUPFAM" id="SSF55874">
    <property type="entry name" value="ATPase domain of HSP90 chaperone/DNA topoisomerase II/histidine kinase"/>
    <property type="match status" value="1"/>
</dbReference>
<dbReference type="SMART" id="SM00086">
    <property type="entry name" value="PAC"/>
    <property type="match status" value="1"/>
</dbReference>
<keyword evidence="6" id="KW-0418">Kinase</keyword>
<keyword evidence="5" id="KW-0547">Nucleotide-binding</keyword>
<dbReference type="PROSITE" id="PS50113">
    <property type="entry name" value="PAC"/>
    <property type="match status" value="1"/>
</dbReference>
<evidence type="ECO:0000259" key="12">
    <source>
        <dbReference type="PROSITE" id="PS50113"/>
    </source>
</evidence>
<dbReference type="NCBIfam" id="TIGR00229">
    <property type="entry name" value="sensory_box"/>
    <property type="match status" value="1"/>
</dbReference>
<comment type="caution">
    <text evidence="13">The sequence shown here is derived from an EMBL/GenBank/DDBJ whole genome shotgun (WGS) entry which is preliminary data.</text>
</comment>
<evidence type="ECO:0000256" key="7">
    <source>
        <dbReference type="ARBA" id="ARBA00022840"/>
    </source>
</evidence>
<dbReference type="CDD" id="cd00130">
    <property type="entry name" value="PAS"/>
    <property type="match status" value="1"/>
</dbReference>
<organism evidence="13 14">
    <name type="scientific">Massilia consociata</name>
    <dbReference type="NCBI Taxonomy" id="760117"/>
    <lineage>
        <taxon>Bacteria</taxon>
        <taxon>Pseudomonadati</taxon>
        <taxon>Pseudomonadota</taxon>
        <taxon>Betaproteobacteria</taxon>
        <taxon>Burkholderiales</taxon>
        <taxon>Oxalobacteraceae</taxon>
        <taxon>Telluria group</taxon>
        <taxon>Massilia</taxon>
    </lineage>
</organism>
<feature type="coiled-coil region" evidence="9">
    <location>
        <begin position="129"/>
        <end position="185"/>
    </location>
</feature>
<dbReference type="Proteomes" id="UP001589773">
    <property type="component" value="Unassembled WGS sequence"/>
</dbReference>
<dbReference type="RefSeq" id="WP_379680326.1">
    <property type="nucleotide sequence ID" value="NZ_JBHLWP010000013.1"/>
</dbReference>
<dbReference type="InterPro" id="IPR003594">
    <property type="entry name" value="HATPase_dom"/>
</dbReference>
<dbReference type="PROSITE" id="PS50112">
    <property type="entry name" value="PAS"/>
    <property type="match status" value="1"/>
</dbReference>
<dbReference type="SUPFAM" id="SSF55785">
    <property type="entry name" value="PYP-like sensor domain (PAS domain)"/>
    <property type="match status" value="1"/>
</dbReference>
<dbReference type="PANTHER" id="PTHR24421:SF10">
    <property type="entry name" value="NITRATE_NITRITE SENSOR PROTEIN NARQ"/>
    <property type="match status" value="1"/>
</dbReference>
<keyword evidence="4" id="KW-0808">Transferase</keyword>
<protein>
    <recommendedName>
        <fullName evidence="2">histidine kinase</fullName>
        <ecNumber evidence="2">2.7.13.3</ecNumber>
    </recommendedName>
</protein>
<keyword evidence="14" id="KW-1185">Reference proteome</keyword>
<evidence type="ECO:0000259" key="10">
    <source>
        <dbReference type="PROSITE" id="PS50109"/>
    </source>
</evidence>
<dbReference type="PROSITE" id="PS50109">
    <property type="entry name" value="HIS_KIN"/>
    <property type="match status" value="1"/>
</dbReference>
<dbReference type="InterPro" id="IPR001610">
    <property type="entry name" value="PAC"/>
</dbReference>
<evidence type="ECO:0000256" key="8">
    <source>
        <dbReference type="ARBA" id="ARBA00023012"/>
    </source>
</evidence>
<sequence length="384" mass="43066">MSIAYSPPDPLGFLFSFANASNSSIVITDAQAPDNPIVFVNPSFERMTGYTGTEVVGRNCRFLQGEDRHQDDRAVIRDAVRNGTSCECLLRNYRRSGEMFWNKLYLFPFRIAGDAITHCIGVQHDVTLERRLLAELEQTASERARLIEQLELKRHHMGRLSRDLINAQENERKALARELHDELGQRLSALNLLLHRALPYFEQGEAQALWRQAERELGALVGLVRDLSVSLRPPGLDFFGLEPTIRQLLTRQFEAGPTWVFEYAGLPERLAPTIEISVYRIVQESVTNIVRHAQARHVVVEINGGADGRELELIVRDNGIGFDAASWREHAARTGRAGVAGMSERIQLLGGSLEVDSAPGRGTRITATLPLHPVENNHERDPGR</sequence>
<dbReference type="InterPro" id="IPR050482">
    <property type="entry name" value="Sensor_HK_TwoCompSys"/>
</dbReference>
<dbReference type="Gene3D" id="3.30.565.10">
    <property type="entry name" value="Histidine kinase-like ATPase, C-terminal domain"/>
    <property type="match status" value="1"/>
</dbReference>
<dbReference type="SMART" id="SM00091">
    <property type="entry name" value="PAS"/>
    <property type="match status" value="1"/>
</dbReference>
<evidence type="ECO:0000313" key="13">
    <source>
        <dbReference type="EMBL" id="MFC0253308.1"/>
    </source>
</evidence>
<evidence type="ECO:0000256" key="4">
    <source>
        <dbReference type="ARBA" id="ARBA00022679"/>
    </source>
</evidence>
<accession>A0ABV6FIE4</accession>
<keyword evidence="9" id="KW-0175">Coiled coil</keyword>
<gene>
    <name evidence="13" type="ORF">ACFFJK_15525</name>
</gene>
<dbReference type="InterPro" id="IPR035965">
    <property type="entry name" value="PAS-like_dom_sf"/>
</dbReference>
<evidence type="ECO:0000256" key="3">
    <source>
        <dbReference type="ARBA" id="ARBA00022553"/>
    </source>
</evidence>
<dbReference type="EC" id="2.7.13.3" evidence="2"/>
<proteinExistence type="predicted"/>
<dbReference type="Pfam" id="PF07730">
    <property type="entry name" value="HisKA_3"/>
    <property type="match status" value="1"/>
</dbReference>
<dbReference type="Gene3D" id="1.20.5.1930">
    <property type="match status" value="1"/>
</dbReference>
<evidence type="ECO:0000259" key="11">
    <source>
        <dbReference type="PROSITE" id="PS50112"/>
    </source>
</evidence>
<keyword evidence="7" id="KW-0067">ATP-binding</keyword>
<dbReference type="InterPro" id="IPR000014">
    <property type="entry name" value="PAS"/>
</dbReference>
<dbReference type="Gene3D" id="3.30.450.20">
    <property type="entry name" value="PAS domain"/>
    <property type="match status" value="1"/>
</dbReference>
<dbReference type="InterPro" id="IPR000700">
    <property type="entry name" value="PAS-assoc_C"/>
</dbReference>
<comment type="catalytic activity">
    <reaction evidence="1">
        <text>ATP + protein L-histidine = ADP + protein N-phospho-L-histidine.</text>
        <dbReference type="EC" id="2.7.13.3"/>
    </reaction>
</comment>